<dbReference type="InterPro" id="IPR025893">
    <property type="entry name" value="Tocopherol_cyclase"/>
</dbReference>
<dbReference type="EMBL" id="AP017624">
    <property type="protein sequence ID" value="BAV41086.1"/>
    <property type="molecule type" value="Genomic_DNA"/>
</dbReference>
<dbReference type="PANTHER" id="PTHR35309">
    <property type="match status" value="1"/>
</dbReference>
<dbReference type="Proteomes" id="UP000218067">
    <property type="component" value="Chromosome"/>
</dbReference>
<organism evidence="1 2">
    <name type="scientific">Mycobacterium ulcerans subsp. shinshuense</name>
    <dbReference type="NCBI Taxonomy" id="1124626"/>
    <lineage>
        <taxon>Bacteria</taxon>
        <taxon>Bacillati</taxon>
        <taxon>Actinomycetota</taxon>
        <taxon>Actinomycetes</taxon>
        <taxon>Mycobacteriales</taxon>
        <taxon>Mycobacteriaceae</taxon>
        <taxon>Mycobacterium</taxon>
        <taxon>Mycobacterium ulcerans group</taxon>
    </lineage>
</organism>
<accession>A0A1B4Y215</accession>
<dbReference type="RefSeq" id="WP_096370448.1">
    <property type="nucleotide sequence ID" value="NZ_AP017624.1"/>
</dbReference>
<gene>
    <name evidence="1" type="ORF">SHTP_1876</name>
</gene>
<dbReference type="Pfam" id="PF14249">
    <property type="entry name" value="Tocopherol_cycl"/>
    <property type="match status" value="1"/>
</dbReference>
<dbReference type="GO" id="GO:0009976">
    <property type="term" value="F:tocopherol cyclase activity"/>
    <property type="evidence" value="ECO:0007669"/>
    <property type="project" value="InterPro"/>
</dbReference>
<dbReference type="AlphaFoldDB" id="A0A1B4Y215"/>
<evidence type="ECO:0000313" key="1">
    <source>
        <dbReference type="EMBL" id="BAV41086.1"/>
    </source>
</evidence>
<reference evidence="1 2" key="1">
    <citation type="submission" date="2016-08" db="EMBL/GenBank/DDBJ databases">
        <title>Complete genome sequence of Mycobacterium shinshuense, a subspecies of M. ulcerans.</title>
        <authorList>
            <person name="Yoshida M."/>
            <person name="Ogura Y."/>
            <person name="Hayashi T."/>
            <person name="Hoshino Y."/>
        </authorList>
    </citation>
    <scope>NUCLEOTIDE SEQUENCE [LARGE SCALE GENOMIC DNA]</scope>
    <source>
        <strain evidence="2">ATCC 33728</strain>
    </source>
</reference>
<evidence type="ECO:0008006" key="3">
    <source>
        <dbReference type="Google" id="ProtNLM"/>
    </source>
</evidence>
<proteinExistence type="predicted"/>
<dbReference type="PANTHER" id="PTHR35309:SF4">
    <property type="entry name" value="TOCOPHEROL CYCLASE"/>
    <property type="match status" value="1"/>
</dbReference>
<sequence>MTATYLRWVAEGAVKRLVDAYRSTGADLPFGDPLPSHGREMEGWFWRLTDRASGRVVVALCSVNQHPDGDWATVAVALHPGDVVRSVALDDANADSSPFSVHAGDDDTARVVAGTDRLRIDIDDVHLDLHFSDPVEWPKPFGGGGLFSSIPFLNQYWHPYRLGGNASGTVGFNGETWSFDSARLYCERNWGTGFPEHWWWGQAHDFDNADASVAFSGGLLQFGPIRQDVTGVVVRLGDEVIRVTPPAVVRSQITDGHWRVRAFSLHYQIELEGEGAGSGPHTLPVPVPAQRHNVDTDFEHLAGRLHCVVRKFGRVVFDGTCGLASLEVGSRPS</sequence>
<evidence type="ECO:0000313" key="2">
    <source>
        <dbReference type="Proteomes" id="UP000218067"/>
    </source>
</evidence>
<dbReference type="SUPFAM" id="SSF159245">
    <property type="entry name" value="AttH-like"/>
    <property type="match status" value="1"/>
</dbReference>
<dbReference type="GeneID" id="93436496"/>
<protein>
    <recommendedName>
        <fullName evidence="3">Tocopherol cyclase family protein</fullName>
    </recommendedName>
</protein>
<name>A0A1B4Y215_MYCUL</name>